<accession>A0ABR2CUW7</accession>
<dbReference type="Proteomes" id="UP001472677">
    <property type="component" value="Unassembled WGS sequence"/>
</dbReference>
<dbReference type="InterPro" id="IPR002110">
    <property type="entry name" value="Ankyrin_rpt"/>
</dbReference>
<protein>
    <submittedName>
        <fullName evidence="2">Uncharacterized protein</fullName>
    </submittedName>
</protein>
<dbReference type="PANTHER" id="PTHR24128">
    <property type="entry name" value="HOMEOBOX PROTEIN WARIAI"/>
    <property type="match status" value="1"/>
</dbReference>
<dbReference type="EMBL" id="JBBPBM010000043">
    <property type="protein sequence ID" value="KAK8523583.1"/>
    <property type="molecule type" value="Genomic_DNA"/>
</dbReference>
<keyword evidence="1" id="KW-1133">Transmembrane helix</keyword>
<dbReference type="PANTHER" id="PTHR24128:SF40">
    <property type="entry name" value="SERINE_THREONINE-PROTEIN PHOSPHATASE 6 REGULATORY ANKYRIN REPEAT SUBUNIT A-LIKE"/>
    <property type="match status" value="1"/>
</dbReference>
<evidence type="ECO:0000313" key="2">
    <source>
        <dbReference type="EMBL" id="KAK8523583.1"/>
    </source>
</evidence>
<dbReference type="SMART" id="SM00248">
    <property type="entry name" value="ANK"/>
    <property type="match status" value="5"/>
</dbReference>
<evidence type="ECO:0000313" key="3">
    <source>
        <dbReference type="Proteomes" id="UP001472677"/>
    </source>
</evidence>
<keyword evidence="3" id="KW-1185">Reference proteome</keyword>
<dbReference type="SUPFAM" id="SSF48403">
    <property type="entry name" value="Ankyrin repeat"/>
    <property type="match status" value="1"/>
</dbReference>
<dbReference type="Pfam" id="PF00023">
    <property type="entry name" value="Ank"/>
    <property type="match status" value="1"/>
</dbReference>
<keyword evidence="1" id="KW-0472">Membrane</keyword>
<organism evidence="2 3">
    <name type="scientific">Hibiscus sabdariffa</name>
    <name type="common">roselle</name>
    <dbReference type="NCBI Taxonomy" id="183260"/>
    <lineage>
        <taxon>Eukaryota</taxon>
        <taxon>Viridiplantae</taxon>
        <taxon>Streptophyta</taxon>
        <taxon>Embryophyta</taxon>
        <taxon>Tracheophyta</taxon>
        <taxon>Spermatophyta</taxon>
        <taxon>Magnoliopsida</taxon>
        <taxon>eudicotyledons</taxon>
        <taxon>Gunneridae</taxon>
        <taxon>Pentapetalae</taxon>
        <taxon>rosids</taxon>
        <taxon>malvids</taxon>
        <taxon>Malvales</taxon>
        <taxon>Malvaceae</taxon>
        <taxon>Malvoideae</taxon>
        <taxon>Hibiscus</taxon>
    </lineage>
</organism>
<evidence type="ECO:0000256" key="1">
    <source>
        <dbReference type="SAM" id="Phobius"/>
    </source>
</evidence>
<reference evidence="2 3" key="1">
    <citation type="journal article" date="2024" name="G3 (Bethesda)">
        <title>Genome assembly of Hibiscus sabdariffa L. provides insights into metabolisms of medicinal natural products.</title>
        <authorList>
            <person name="Kim T."/>
        </authorList>
    </citation>
    <scope>NUCLEOTIDE SEQUENCE [LARGE SCALE GENOMIC DNA]</scope>
    <source>
        <strain evidence="2">TK-2024</strain>
        <tissue evidence="2">Old leaves</tissue>
    </source>
</reference>
<feature type="transmembrane region" description="Helical" evidence="1">
    <location>
        <begin position="208"/>
        <end position="225"/>
    </location>
</feature>
<name>A0ABR2CUW7_9ROSI</name>
<comment type="caution">
    <text evidence="2">The sequence shown here is derived from an EMBL/GenBank/DDBJ whole genome shotgun (WGS) entry which is preliminary data.</text>
</comment>
<sequence length="226" mass="25861">MDERLKRIARSGDIDALYTLIHDDPNVFKPIDETEFVDTPLHVSAISGNTGFAMELMNLKPSFARKLNPDGFSPIHLALLNQQAETVTEFASADKDLVRVKGREGFTVLHFVACDGNVDLLSWFLEICPDSIFDLTSRRQSALHIAAENNRFEAFKATVQWIQRLVGDNNRLLKREILNLQDKDGNTALHLAAANNQPQKMGRRGMNFFFFFFFFLKWRGMNFIFD</sequence>
<dbReference type="InterPro" id="IPR036770">
    <property type="entry name" value="Ankyrin_rpt-contain_sf"/>
</dbReference>
<gene>
    <name evidence="2" type="ORF">V6N12_048100</name>
</gene>
<proteinExistence type="predicted"/>
<keyword evidence="1" id="KW-0812">Transmembrane</keyword>
<dbReference type="Gene3D" id="1.25.40.20">
    <property type="entry name" value="Ankyrin repeat-containing domain"/>
    <property type="match status" value="1"/>
</dbReference>
<dbReference type="Pfam" id="PF12796">
    <property type="entry name" value="Ank_2"/>
    <property type="match status" value="1"/>
</dbReference>